<keyword evidence="3" id="KW-1185">Reference proteome</keyword>
<proteinExistence type="predicted"/>
<accession>A0AAE3MLU2</accession>
<evidence type="ECO:0000313" key="3">
    <source>
        <dbReference type="Proteomes" id="UP001207116"/>
    </source>
</evidence>
<organism evidence="2 3">
    <name type="scientific">Lentiprolixibacter aurantiacus</name>
    <dbReference type="NCBI Taxonomy" id="2993939"/>
    <lineage>
        <taxon>Bacteria</taxon>
        <taxon>Pseudomonadati</taxon>
        <taxon>Bacteroidota</taxon>
        <taxon>Flavobacteriia</taxon>
        <taxon>Flavobacteriales</taxon>
        <taxon>Flavobacteriaceae</taxon>
        <taxon>Lentiprolixibacter</taxon>
    </lineage>
</organism>
<reference evidence="2" key="1">
    <citation type="submission" date="2022-11" db="EMBL/GenBank/DDBJ databases">
        <title>The characterization of three novel Bacteroidetes species and genomic analysis of their roles in tidal elemental geochemical cycles.</title>
        <authorList>
            <person name="Ma K.-J."/>
        </authorList>
    </citation>
    <scope>NUCLEOTIDE SEQUENCE</scope>
    <source>
        <strain evidence="2">M415</strain>
    </source>
</reference>
<comment type="caution">
    <text evidence="2">The sequence shown here is derived from an EMBL/GenBank/DDBJ whole genome shotgun (WGS) entry which is preliminary data.</text>
</comment>
<name>A0AAE3MLU2_9FLAO</name>
<feature type="signal peptide" evidence="1">
    <location>
        <begin position="1"/>
        <end position="23"/>
    </location>
</feature>
<gene>
    <name evidence="2" type="ORF">OO016_06490</name>
</gene>
<dbReference type="AlphaFoldDB" id="A0AAE3MLU2"/>
<dbReference type="EMBL" id="JAPFQP010000001">
    <property type="protein sequence ID" value="MCX2719244.1"/>
    <property type="molecule type" value="Genomic_DNA"/>
</dbReference>
<dbReference type="Proteomes" id="UP001207116">
    <property type="component" value="Unassembled WGS sequence"/>
</dbReference>
<sequence length="381" mass="42239">MRLLINILLLVSSASLFSQTALYNSGNLRIHSEGNLGFHTDLINDGSLEQNTGMAGFYGSNAINITGAFIPEFFDVEIFNQQGVDLSTILLVENNVNFIDGDFRSDKGQNAISFNFEQTAFYTGESDDSKIDGYANAIAGGSFSFPVGDAAFLRPLSVDGTFQNVQFKCAYFFEDPNNSTYFPSFDTRIKPRTIETISVLEFWRLEGSETAQVTLSWNARSRIDGITDDVNTVVVMGWSKSAGQWLPLGNEVILGDLNAGFVTSSPFVPDDYEILTLGVNAVPTELLSLDNYWISPNNDGINDVLLIPELEQSPNNKIQIFDRNGIRVFEQLNYTDQFRGFANTGSFIINGGQGLPTGIYYYTAELYDLGLSYQGFLYLER</sequence>
<keyword evidence="1" id="KW-0732">Signal</keyword>
<evidence type="ECO:0000256" key="1">
    <source>
        <dbReference type="SAM" id="SignalP"/>
    </source>
</evidence>
<evidence type="ECO:0000313" key="2">
    <source>
        <dbReference type="EMBL" id="MCX2719244.1"/>
    </source>
</evidence>
<dbReference type="Pfam" id="PF13585">
    <property type="entry name" value="CHU_C"/>
    <property type="match status" value="1"/>
</dbReference>
<dbReference type="RefSeq" id="WP_266011745.1">
    <property type="nucleotide sequence ID" value="NZ_JAPFQP010000001.1"/>
</dbReference>
<protein>
    <submittedName>
        <fullName evidence="2">Gliding motility-associated C-terminal domain-containing protein</fullName>
    </submittedName>
</protein>
<feature type="chain" id="PRO_5042107377" evidence="1">
    <location>
        <begin position="24"/>
        <end position="381"/>
    </location>
</feature>